<feature type="active site" description="Charge relay system" evidence="8">
    <location>
        <position position="605"/>
    </location>
</feature>
<name>A0ABS2Z9P5_9BACL</name>
<proteinExistence type="inferred from homology"/>
<evidence type="ECO:0000313" key="11">
    <source>
        <dbReference type="EMBL" id="MBN3543947.1"/>
    </source>
</evidence>
<evidence type="ECO:0000256" key="7">
    <source>
        <dbReference type="ARBA" id="ARBA00022825"/>
    </source>
</evidence>
<dbReference type="InterPro" id="IPR010259">
    <property type="entry name" value="S8pro/Inhibitor_I9"/>
</dbReference>
<dbReference type="InterPro" id="IPR022398">
    <property type="entry name" value="Peptidase_S8_His-AS"/>
</dbReference>
<dbReference type="Pfam" id="PF05922">
    <property type="entry name" value="Inhibitor_I9"/>
    <property type="match status" value="1"/>
</dbReference>
<dbReference type="RefSeq" id="WP_188404378.1">
    <property type="nucleotide sequence ID" value="NZ_BMCE01000005.1"/>
</dbReference>
<dbReference type="InterPro" id="IPR036439">
    <property type="entry name" value="Dockerin_dom_sf"/>
</dbReference>
<evidence type="ECO:0000259" key="10">
    <source>
        <dbReference type="PROSITE" id="PS51766"/>
    </source>
</evidence>
<accession>A0ABS2Z9P5</accession>
<reference evidence="11 12" key="1">
    <citation type="submission" date="2021-01" db="EMBL/GenBank/DDBJ databases">
        <title>Genome Sequencing of Type Strains.</title>
        <authorList>
            <person name="Lemaire J.F."/>
            <person name="Inderbitzin P."/>
            <person name="Collins S.B."/>
            <person name="Wespe N."/>
            <person name="Knight-Connoni V."/>
        </authorList>
    </citation>
    <scope>NUCLEOTIDE SEQUENCE [LARGE SCALE GENOMIC DNA]</scope>
    <source>
        <strain evidence="11 12">DSM 14730</strain>
    </source>
</reference>
<gene>
    <name evidence="11" type="ORF">JYA64_01365</name>
</gene>
<dbReference type="Gene3D" id="3.40.50.200">
    <property type="entry name" value="Peptidase S8/S53 domain"/>
    <property type="match status" value="1"/>
</dbReference>
<dbReference type="InterPro" id="IPR002105">
    <property type="entry name" value="Dockerin_1_rpt"/>
</dbReference>
<dbReference type="PROSITE" id="PS51766">
    <property type="entry name" value="DOCKERIN"/>
    <property type="match status" value="1"/>
</dbReference>
<dbReference type="Pfam" id="PF00082">
    <property type="entry name" value="Peptidase_S8"/>
    <property type="match status" value="1"/>
</dbReference>
<dbReference type="PRINTS" id="PR00723">
    <property type="entry name" value="SUBTILISIN"/>
</dbReference>
<dbReference type="SUPFAM" id="SSF63446">
    <property type="entry name" value="Type I dockerin domain"/>
    <property type="match status" value="1"/>
</dbReference>
<dbReference type="EMBL" id="JAFHKS010000038">
    <property type="protein sequence ID" value="MBN3543947.1"/>
    <property type="molecule type" value="Genomic_DNA"/>
</dbReference>
<evidence type="ECO:0000256" key="3">
    <source>
        <dbReference type="ARBA" id="ARBA00022525"/>
    </source>
</evidence>
<evidence type="ECO:0000256" key="4">
    <source>
        <dbReference type="ARBA" id="ARBA00022670"/>
    </source>
</evidence>
<comment type="similarity">
    <text evidence="1 8 9">Belongs to the peptidase S8 family.</text>
</comment>
<dbReference type="PANTHER" id="PTHR43806">
    <property type="entry name" value="PEPTIDASE S8"/>
    <property type="match status" value="1"/>
</dbReference>
<dbReference type="CDD" id="cd02133">
    <property type="entry name" value="PA_C5a_like"/>
    <property type="match status" value="1"/>
</dbReference>
<dbReference type="SUPFAM" id="SSF52743">
    <property type="entry name" value="Subtilisin-like"/>
    <property type="match status" value="1"/>
</dbReference>
<dbReference type="InterPro" id="IPR023828">
    <property type="entry name" value="Peptidase_S8_Ser-AS"/>
</dbReference>
<keyword evidence="2" id="KW-0134">Cell wall</keyword>
<evidence type="ECO:0000256" key="8">
    <source>
        <dbReference type="PROSITE-ProRule" id="PRU01240"/>
    </source>
</evidence>
<dbReference type="Pfam" id="PF02225">
    <property type="entry name" value="PA"/>
    <property type="match status" value="1"/>
</dbReference>
<dbReference type="InterPro" id="IPR034213">
    <property type="entry name" value="S8_Vpr-like"/>
</dbReference>
<dbReference type="InterPro" id="IPR023827">
    <property type="entry name" value="Peptidase_S8_Asp-AS"/>
</dbReference>
<dbReference type="CDD" id="cd14254">
    <property type="entry name" value="Dockerin_II"/>
    <property type="match status" value="1"/>
</dbReference>
<keyword evidence="7 8" id="KW-0720">Serine protease</keyword>
<keyword evidence="5" id="KW-0732">Signal</keyword>
<keyword evidence="6 8" id="KW-0378">Hydrolase</keyword>
<dbReference type="PROSITE" id="PS51892">
    <property type="entry name" value="SUBTILASE"/>
    <property type="match status" value="1"/>
</dbReference>
<dbReference type="InterPro" id="IPR016134">
    <property type="entry name" value="Dockerin_dom"/>
</dbReference>
<keyword evidence="12" id="KW-1185">Reference proteome</keyword>
<evidence type="ECO:0000256" key="9">
    <source>
        <dbReference type="RuleBase" id="RU003355"/>
    </source>
</evidence>
<sequence length="1360" mass="148879">MKISKMYWFKKAVKGCTATAIFTTLLFPSYQVPPVSATDVSSQKSEDILRSLTSEQRNALKKLQVTENAGLQGFDKKDLESDEELTVIVEFKSKPAKVAVLEAAMDGKSLTIGQAKRNVDQEHSAFEEEIKRIVPTAKKQSSYKITRHFKTVYNGVSMKLAANEVEQLLQSDAVKAVYKSVPFTVKPPLDEDFAKEESTKRVESIPFLGVDKLHKEGITGKGVKVGVIDTGIDYTHPDLRDAYKGGYDLVDNDADPMETTYNDWKESGMPEFNGNLASYYTSHGTHVSGTIAGQSKNTGGVAVIGVAPEADVYGYRVLGPYGSGELEDILAGIEKAVEDGMDVINLSLGANINDPMYPTSTAVNYAVLQGVTAVVSAGNTGSNSYTLGTPGAAALALTVGASSTPIPVAKYSGVLKDSNKAFHLSNLYTDFVTDLSVFNNQTLEVVDLGVGKEIDYANKDVAGKVVFVNTGEIGTQSKTVYAKNHGARAIIAYNNRPNEGPTPFVKEDQNFIPAFSMSYEQGLELKAQIAAGHNLMTFKDFKEVYTEGDKLAAFSSRGPSRSNYDIKPELTAPGVSILSSVPAYAIYKNDPTNYQFAYSRMSGTSMAAPHAAGISALLLQANPELQPNDVKTILMNTAKPLAENYSVFEAGAGRVDPYRAVHAGMKLQVQDETPIPLNEKDVLIKEETGGLSFGNHYAGEQIVIEKSLTFSNMENTKKKFDVDVHFQTDIKGSLDAVANDVKVDVPQVIPVQSAKSKKVPVSITVPAAAKAGVYEGYINITNQENDDEHYRIPFSVRTTEEGFNSTSLSSYAISPPYLHVKRVYQATSNVSLNFNIKAPMKKIDLVLVDGKTGAEMGYIGMITTDNLYDRQTYNVQYAFEGTYFAFTGDQEQPLSFKKSYAKPGPYRLKIIGTSTRDRIFINYNDVYIDHNNSTIKTSLDEKESPVIEYQPGQKTVPLQVNVFDEEVEQMKEAGMDVNQAVNRINYSINGNFNPVLPLKEDGTIDLSVPMNEAIPFLRYTLNGLDAANNSTAKMNYYFVKAGTPYGYVMTEKTNVKMGDSVSATLVLNNVEMLKNAEWTLSNIGQSFEILEATPNEALADYGSSKVDIETNGSTSKVKLTMDRTKPVSGNIPAINLTLKVKDTAFSVSAAVNPTVSYMNESGNQIPLASAGIEWMIQPTFSEVYGTLRAEAIAYNADWRKVGASIRLINDNGTVYDGSSTLLPYGDYRISKLPITDKTFVWELSLPGHFKMKNEIPVGVEKKGIIWGQSLQFFNDLPVAGDVNQDDVIDILDALAIQKAWNTNDREADINFDGIVNTEDIQFVVKHYLKQNSDAENPPKPLEQAEGKTLEDILRELQIAA</sequence>
<evidence type="ECO:0000256" key="5">
    <source>
        <dbReference type="ARBA" id="ARBA00022729"/>
    </source>
</evidence>
<dbReference type="InterPro" id="IPR050131">
    <property type="entry name" value="Peptidase_S8_subtilisin-like"/>
</dbReference>
<dbReference type="Gene3D" id="2.60.40.680">
    <property type="match status" value="1"/>
</dbReference>
<dbReference type="InterPro" id="IPR046450">
    <property type="entry name" value="PA_dom_sf"/>
</dbReference>
<evidence type="ECO:0000313" key="12">
    <source>
        <dbReference type="Proteomes" id="UP001319060"/>
    </source>
</evidence>
<dbReference type="PROSITE" id="PS00136">
    <property type="entry name" value="SUBTILASE_ASP"/>
    <property type="match status" value="1"/>
</dbReference>
<dbReference type="InterPro" id="IPR015500">
    <property type="entry name" value="Peptidase_S8_subtilisin-rel"/>
</dbReference>
<dbReference type="PROSITE" id="PS00137">
    <property type="entry name" value="SUBTILASE_HIS"/>
    <property type="match status" value="1"/>
</dbReference>
<dbReference type="SUPFAM" id="SSF49384">
    <property type="entry name" value="Carbohydrate-binding domain"/>
    <property type="match status" value="1"/>
</dbReference>
<dbReference type="InterPro" id="IPR000209">
    <property type="entry name" value="Peptidase_S8/S53_dom"/>
</dbReference>
<evidence type="ECO:0000256" key="6">
    <source>
        <dbReference type="ARBA" id="ARBA00022801"/>
    </source>
</evidence>
<dbReference type="Pfam" id="PF00404">
    <property type="entry name" value="Dockerin_1"/>
    <property type="match status" value="1"/>
</dbReference>
<feature type="domain" description="Dockerin" evidence="10">
    <location>
        <begin position="1275"/>
        <end position="1336"/>
    </location>
</feature>
<dbReference type="InterPro" id="IPR003137">
    <property type="entry name" value="PA_domain"/>
</dbReference>
<feature type="active site" description="Charge relay system" evidence="8">
    <location>
        <position position="283"/>
    </location>
</feature>
<dbReference type="PANTHER" id="PTHR43806:SF65">
    <property type="entry name" value="SERINE PROTEASE APRX"/>
    <property type="match status" value="1"/>
</dbReference>
<dbReference type="InterPro" id="IPR008965">
    <property type="entry name" value="CBM2/CBM3_carb-bd_dom_sf"/>
</dbReference>
<feature type="active site" description="Charge relay system" evidence="8">
    <location>
        <position position="229"/>
    </location>
</feature>
<comment type="caution">
    <text evidence="11">The sequence shown here is derived from an EMBL/GenBank/DDBJ whole genome shotgun (WGS) entry which is preliminary data.</text>
</comment>
<evidence type="ECO:0000256" key="1">
    <source>
        <dbReference type="ARBA" id="ARBA00011073"/>
    </source>
</evidence>
<evidence type="ECO:0000256" key="2">
    <source>
        <dbReference type="ARBA" id="ARBA00022512"/>
    </source>
</evidence>
<dbReference type="InterPro" id="IPR036852">
    <property type="entry name" value="Peptidase_S8/S53_dom_sf"/>
</dbReference>
<dbReference type="CDD" id="cd07474">
    <property type="entry name" value="Peptidases_S8_subtilisin_Vpr-like"/>
    <property type="match status" value="1"/>
</dbReference>
<dbReference type="Gene3D" id="3.50.30.30">
    <property type="match status" value="1"/>
</dbReference>
<dbReference type="Proteomes" id="UP001319060">
    <property type="component" value="Unassembled WGS sequence"/>
</dbReference>
<dbReference type="Gene3D" id="2.60.40.4130">
    <property type="match status" value="1"/>
</dbReference>
<keyword evidence="4 8" id="KW-0645">Protease</keyword>
<protein>
    <submittedName>
        <fullName evidence="11">S8 family serine peptidase</fullName>
    </submittedName>
</protein>
<keyword evidence="3" id="KW-0964">Secreted</keyword>
<dbReference type="PROSITE" id="PS00138">
    <property type="entry name" value="SUBTILASE_SER"/>
    <property type="match status" value="1"/>
</dbReference>
<dbReference type="SUPFAM" id="SSF52025">
    <property type="entry name" value="PA domain"/>
    <property type="match status" value="1"/>
</dbReference>
<organism evidence="11 12">
    <name type="scientific">Fictibacillus barbaricus</name>
    <dbReference type="NCBI Taxonomy" id="182136"/>
    <lineage>
        <taxon>Bacteria</taxon>
        <taxon>Bacillati</taxon>
        <taxon>Bacillota</taxon>
        <taxon>Bacilli</taxon>
        <taxon>Bacillales</taxon>
        <taxon>Fictibacillaceae</taxon>
        <taxon>Fictibacillus</taxon>
    </lineage>
</organism>